<reference evidence="4" key="1">
    <citation type="submission" date="2019-08" db="EMBL/GenBank/DDBJ databases">
        <authorList>
            <person name="Kucharzyk K."/>
            <person name="Murdoch R.W."/>
            <person name="Higgins S."/>
            <person name="Loffler F."/>
        </authorList>
    </citation>
    <scope>NUCLEOTIDE SEQUENCE</scope>
</reference>
<feature type="domain" description="HTH deoR-type" evidence="3">
    <location>
        <begin position="2"/>
        <end position="60"/>
    </location>
</feature>
<dbReference type="InterPro" id="IPR057727">
    <property type="entry name" value="WCX_dom"/>
</dbReference>
<dbReference type="InterPro" id="IPR026881">
    <property type="entry name" value="WYL_dom"/>
</dbReference>
<dbReference type="Gene3D" id="1.10.10.10">
    <property type="entry name" value="Winged helix-like DNA-binding domain superfamily/Winged helix DNA-binding domain"/>
    <property type="match status" value="1"/>
</dbReference>
<name>A0A644TCQ2_9ZZZZ</name>
<evidence type="ECO:0000256" key="1">
    <source>
        <dbReference type="ARBA" id="ARBA00023015"/>
    </source>
</evidence>
<accession>A0A644TCQ2</accession>
<dbReference type="InterPro" id="IPR036388">
    <property type="entry name" value="WH-like_DNA-bd_sf"/>
</dbReference>
<dbReference type="PROSITE" id="PS51000">
    <property type="entry name" value="HTH_DEOR_2"/>
    <property type="match status" value="1"/>
</dbReference>
<evidence type="ECO:0000256" key="2">
    <source>
        <dbReference type="ARBA" id="ARBA00023163"/>
    </source>
</evidence>
<dbReference type="PROSITE" id="PS52050">
    <property type="entry name" value="WYL"/>
    <property type="match status" value="1"/>
</dbReference>
<dbReference type="GO" id="GO:0003700">
    <property type="term" value="F:DNA-binding transcription factor activity"/>
    <property type="evidence" value="ECO:0007669"/>
    <property type="project" value="InterPro"/>
</dbReference>
<protein>
    <submittedName>
        <fullName evidence="4">Protein PafC</fullName>
    </submittedName>
</protein>
<dbReference type="InterPro" id="IPR001034">
    <property type="entry name" value="DeoR_HTH"/>
</dbReference>
<dbReference type="Pfam" id="PF25583">
    <property type="entry name" value="WCX"/>
    <property type="match status" value="1"/>
</dbReference>
<dbReference type="Pfam" id="PF13280">
    <property type="entry name" value="WYL"/>
    <property type="match status" value="1"/>
</dbReference>
<dbReference type="PANTHER" id="PTHR34580">
    <property type="match status" value="1"/>
</dbReference>
<dbReference type="InterPro" id="IPR036390">
    <property type="entry name" value="WH_DNA-bd_sf"/>
</dbReference>
<dbReference type="PIRSF" id="PIRSF016838">
    <property type="entry name" value="PafC"/>
    <property type="match status" value="1"/>
</dbReference>
<dbReference type="InterPro" id="IPR013196">
    <property type="entry name" value="HTH_11"/>
</dbReference>
<dbReference type="AlphaFoldDB" id="A0A644TCQ2"/>
<evidence type="ECO:0000259" key="3">
    <source>
        <dbReference type="PROSITE" id="PS51000"/>
    </source>
</evidence>
<comment type="caution">
    <text evidence="4">The sequence shown here is derived from an EMBL/GenBank/DDBJ whole genome shotgun (WGS) entry which is preliminary data.</text>
</comment>
<gene>
    <name evidence="4" type="primary">pafC_1</name>
    <name evidence="4" type="ORF">SDC9_10363</name>
</gene>
<keyword evidence="1" id="KW-0805">Transcription regulation</keyword>
<sequence>MRVHRLFEIMYILLNKNHVSAKDLAKRFEVSVRTIYRDIDILSYAGIPVYTAQGYGGGIFIDEDYVLNKSMLSKEEQEQILISLQYLAPLDEFHTENILTRLSAVFDKKRDWVHVDYSRWNNKTDSVIFESLKKSILCHNAVFIHYMSSYGELTKRTIYPLRLVFKSKAWYVQSYCKAKKSYRLFRLSRIIFLEKRSELFEADAYMQDIPDQHELDGTKISTHLKLRFSQNVAYRLYDEFPAEAISWNPDHSCTVIVDLPCDFWLYGFLLSFGAEVEILKPECLKKDLADKAYAIYLHHNK</sequence>
<dbReference type="PANTHER" id="PTHR34580:SF1">
    <property type="entry name" value="PROTEIN PAFC"/>
    <property type="match status" value="1"/>
</dbReference>
<keyword evidence="2" id="KW-0804">Transcription</keyword>
<dbReference type="InterPro" id="IPR051534">
    <property type="entry name" value="CBASS_pafABC_assoc_protein"/>
</dbReference>
<evidence type="ECO:0000313" key="4">
    <source>
        <dbReference type="EMBL" id="MPL64706.1"/>
    </source>
</evidence>
<dbReference type="EMBL" id="VSSQ01000025">
    <property type="protein sequence ID" value="MPL64706.1"/>
    <property type="molecule type" value="Genomic_DNA"/>
</dbReference>
<dbReference type="InterPro" id="IPR028349">
    <property type="entry name" value="PafC-like"/>
</dbReference>
<proteinExistence type="predicted"/>
<dbReference type="SUPFAM" id="SSF46785">
    <property type="entry name" value="Winged helix' DNA-binding domain"/>
    <property type="match status" value="1"/>
</dbReference>
<organism evidence="4">
    <name type="scientific">bioreactor metagenome</name>
    <dbReference type="NCBI Taxonomy" id="1076179"/>
    <lineage>
        <taxon>unclassified sequences</taxon>
        <taxon>metagenomes</taxon>
        <taxon>ecological metagenomes</taxon>
    </lineage>
</organism>
<dbReference type="Pfam" id="PF08279">
    <property type="entry name" value="HTH_11"/>
    <property type="match status" value="1"/>
</dbReference>